<dbReference type="InterPro" id="IPR036259">
    <property type="entry name" value="MFS_trans_sf"/>
</dbReference>
<protein>
    <recommendedName>
        <fullName evidence="5">Major facilitator superfamily (MFS) profile domain-containing protein</fullName>
    </recommendedName>
</protein>
<feature type="transmembrane region" description="Helical" evidence="4">
    <location>
        <begin position="321"/>
        <end position="343"/>
    </location>
</feature>
<accession>F8L925</accession>
<dbReference type="KEGG" id="sng:SNE_A14620"/>
<feature type="transmembrane region" description="Helical" evidence="4">
    <location>
        <begin position="229"/>
        <end position="252"/>
    </location>
</feature>
<dbReference type="HOGENOM" id="CLU_001265_62_1_0"/>
<keyword evidence="2 4" id="KW-1133">Transmembrane helix</keyword>
<evidence type="ECO:0000256" key="2">
    <source>
        <dbReference type="ARBA" id="ARBA00022989"/>
    </source>
</evidence>
<dbReference type="EMBL" id="FR872582">
    <property type="protein sequence ID" value="CCB89339.1"/>
    <property type="molecule type" value="Genomic_DNA"/>
</dbReference>
<evidence type="ECO:0000256" key="3">
    <source>
        <dbReference type="ARBA" id="ARBA00023136"/>
    </source>
</evidence>
<keyword evidence="3 4" id="KW-0472">Membrane</keyword>
<dbReference type="PROSITE" id="PS50850">
    <property type="entry name" value="MFS"/>
    <property type="match status" value="1"/>
</dbReference>
<dbReference type="GO" id="GO:0022857">
    <property type="term" value="F:transmembrane transporter activity"/>
    <property type="evidence" value="ECO:0007669"/>
    <property type="project" value="InterPro"/>
</dbReference>
<dbReference type="InterPro" id="IPR020846">
    <property type="entry name" value="MFS_dom"/>
</dbReference>
<evidence type="ECO:0000256" key="4">
    <source>
        <dbReference type="SAM" id="Phobius"/>
    </source>
</evidence>
<feature type="transmembrane region" description="Helical" evidence="4">
    <location>
        <begin position="86"/>
        <end position="104"/>
    </location>
</feature>
<organism evidence="6 7">
    <name type="scientific">Simkania negevensis (strain ATCC VR-1471 / DSM 27360 / Z)</name>
    <dbReference type="NCBI Taxonomy" id="331113"/>
    <lineage>
        <taxon>Bacteria</taxon>
        <taxon>Pseudomonadati</taxon>
        <taxon>Chlamydiota</taxon>
        <taxon>Chlamydiia</taxon>
        <taxon>Parachlamydiales</taxon>
        <taxon>Simkaniaceae</taxon>
        <taxon>Simkania</taxon>
    </lineage>
</organism>
<feature type="transmembrane region" description="Helical" evidence="4">
    <location>
        <begin position="264"/>
        <end position="284"/>
    </location>
</feature>
<reference key="1">
    <citation type="journal article" date="2011" name="Mol. Biol. Evol.">
        <title>Unity in variety -- the pan-genome of the Chlamydiae.</title>
        <authorList>
            <person name="Collingro A."/>
            <person name="Tischler P."/>
            <person name="Weinmaier T."/>
            <person name="Penz T."/>
            <person name="Heinz E."/>
            <person name="Brunham R.C."/>
            <person name="Read T.D."/>
            <person name="Bavoil P.M."/>
            <person name="Sachse K."/>
            <person name="Kahane S."/>
            <person name="Friedman M.G."/>
            <person name="Rattei T."/>
            <person name="Myers G.S.A."/>
            <person name="Horn M."/>
        </authorList>
    </citation>
    <scope>NUCLEOTIDE SEQUENCE</scope>
    <source>
        <strain>Z</strain>
    </source>
</reference>
<sequence length="425" mass="47963">MKKQNIQPLLSHPRPIYAQSVWLAAVFFIFFLLLVEFSIWDARSPLVMKKLVAVSSLKVIFTPYLVAIILFQLPIAFMIDEYGPTIVIGSFMLISTIGILMLGLSYSALILWTALFITGIGVTVTYANVFKLISNWFRPAYFPIMVGATICIAHIGAAFGQPLVEFFLANFAWAKIFTNYGILGIIYALFFFFIFRASSSSASYNIFANHQTSFIKEAILTALKNRENWLIAICFGLFEGHRIVFDGFWHIASFEALHETSHQATSLLNAPTMLAYGFGALFFGWLAMRKKVRKKLIIMGAIIAICANLTFIYFPTLPIPFILSLFYVNSFFAGTFFLTATLIHEKNSPQVTATVIGMLIVSLSFFRLITDWLIRAIIYFTGINLDASAYSSNHIKWIFLIFPLSALIGLILFLRVKETYGKQKI</sequence>
<dbReference type="RefSeq" id="WP_013943805.1">
    <property type="nucleotide sequence ID" value="NC_015713.1"/>
</dbReference>
<reference evidence="6 7" key="2">
    <citation type="journal article" date="2011" name="Mol. Biol. Evol.">
        <title>Unity in variety--the pan-genome of the Chlamydiae.</title>
        <authorList>
            <person name="Collingro A."/>
            <person name="Tischler P."/>
            <person name="Weinmaier T."/>
            <person name="Penz T."/>
            <person name="Heinz E."/>
            <person name="Brunham R.C."/>
            <person name="Read T.D."/>
            <person name="Bavoil P.M."/>
            <person name="Sachse K."/>
            <person name="Kahane S."/>
            <person name="Friedman M.G."/>
            <person name="Rattei T."/>
            <person name="Myers G.S."/>
            <person name="Horn M."/>
        </authorList>
    </citation>
    <scope>NUCLEOTIDE SEQUENCE [LARGE SCALE GENOMIC DNA]</scope>
    <source>
        <strain evidence="7">ATCC VR-1471 / Z</strain>
    </source>
</reference>
<feature type="transmembrane region" description="Helical" evidence="4">
    <location>
        <begin position="141"/>
        <end position="160"/>
    </location>
</feature>
<feature type="transmembrane region" description="Helical" evidence="4">
    <location>
        <begin position="355"/>
        <end position="374"/>
    </location>
</feature>
<proteinExistence type="predicted"/>
<dbReference type="Proteomes" id="UP000000496">
    <property type="component" value="Chromosome gsn.131"/>
</dbReference>
<feature type="transmembrane region" description="Helical" evidence="4">
    <location>
        <begin position="296"/>
        <end position="315"/>
    </location>
</feature>
<feature type="transmembrane region" description="Helical" evidence="4">
    <location>
        <begin position="60"/>
        <end position="79"/>
    </location>
</feature>
<evidence type="ECO:0000313" key="7">
    <source>
        <dbReference type="Proteomes" id="UP000000496"/>
    </source>
</evidence>
<dbReference type="CDD" id="cd06174">
    <property type="entry name" value="MFS"/>
    <property type="match status" value="1"/>
</dbReference>
<keyword evidence="1 4" id="KW-0812">Transmembrane</keyword>
<dbReference type="Gene3D" id="1.20.1250.20">
    <property type="entry name" value="MFS general substrate transporter like domains"/>
    <property type="match status" value="2"/>
</dbReference>
<feature type="transmembrane region" description="Helical" evidence="4">
    <location>
        <begin position="21"/>
        <end position="40"/>
    </location>
</feature>
<feature type="transmembrane region" description="Helical" evidence="4">
    <location>
        <begin position="172"/>
        <end position="195"/>
    </location>
</feature>
<keyword evidence="7" id="KW-1185">Reference proteome</keyword>
<gene>
    <name evidence="6" type="ordered locus">SNE_A14620</name>
</gene>
<evidence type="ECO:0000259" key="5">
    <source>
        <dbReference type="PROSITE" id="PS50850"/>
    </source>
</evidence>
<dbReference type="InterPro" id="IPR011701">
    <property type="entry name" value="MFS"/>
</dbReference>
<feature type="domain" description="Major facilitator superfamily (MFS) profile" evidence="5">
    <location>
        <begin position="22"/>
        <end position="421"/>
    </location>
</feature>
<dbReference type="STRING" id="331113.SNE_A14620"/>
<evidence type="ECO:0000256" key="1">
    <source>
        <dbReference type="ARBA" id="ARBA00022692"/>
    </source>
</evidence>
<name>F8L925_SIMNZ</name>
<dbReference type="AlphaFoldDB" id="F8L925"/>
<feature type="transmembrane region" description="Helical" evidence="4">
    <location>
        <begin position="394"/>
        <end position="414"/>
    </location>
</feature>
<dbReference type="SUPFAM" id="SSF103473">
    <property type="entry name" value="MFS general substrate transporter"/>
    <property type="match status" value="1"/>
</dbReference>
<feature type="transmembrane region" description="Helical" evidence="4">
    <location>
        <begin position="110"/>
        <end position="129"/>
    </location>
</feature>
<dbReference type="Pfam" id="PF07690">
    <property type="entry name" value="MFS_1"/>
    <property type="match status" value="1"/>
</dbReference>
<dbReference type="eggNOG" id="COG2223">
    <property type="taxonomic scope" value="Bacteria"/>
</dbReference>
<evidence type="ECO:0000313" key="6">
    <source>
        <dbReference type="EMBL" id="CCB89339.1"/>
    </source>
</evidence>
<dbReference type="OrthoDB" id="9788453at2"/>